<comment type="caution">
    <text evidence="2">Lacks conserved residue(s) required for the propagation of feature annotation.</text>
</comment>
<dbReference type="Gene3D" id="2.60.120.290">
    <property type="entry name" value="Spermadhesin, CUB domain"/>
    <property type="match status" value="1"/>
</dbReference>
<protein>
    <recommendedName>
        <fullName evidence="7">CUB domain-containing protein</fullName>
    </recommendedName>
</protein>
<dbReference type="PANTHER" id="PTHR24652:SF69">
    <property type="entry name" value="CUB DOMAIN-CONTAINING PROTEIN"/>
    <property type="match status" value="1"/>
</dbReference>
<feature type="compositionally biased region" description="Low complexity" evidence="3">
    <location>
        <begin position="240"/>
        <end position="253"/>
    </location>
</feature>
<keyword evidence="4" id="KW-0812">Transmembrane</keyword>
<dbReference type="Gene3D" id="2.40.128.620">
    <property type="match status" value="1"/>
</dbReference>
<dbReference type="EMBL" id="JAPWDV010000002">
    <property type="protein sequence ID" value="KAJ6220464.1"/>
    <property type="molecule type" value="Genomic_DNA"/>
</dbReference>
<dbReference type="InterPro" id="IPR042333">
    <property type="entry name" value="LRAD2/Mig-13-like"/>
</dbReference>
<dbReference type="InterPro" id="IPR036055">
    <property type="entry name" value="LDL_receptor-like_sf"/>
</dbReference>
<evidence type="ECO:0000256" key="4">
    <source>
        <dbReference type="SAM" id="Phobius"/>
    </source>
</evidence>
<dbReference type="InterPro" id="IPR035914">
    <property type="entry name" value="Sperma_CUB_dom_sf"/>
</dbReference>
<dbReference type="PROSITE" id="PS01209">
    <property type="entry name" value="LDLRA_1"/>
    <property type="match status" value="1"/>
</dbReference>
<keyword evidence="1 2" id="KW-1015">Disulfide bond</keyword>
<evidence type="ECO:0000256" key="1">
    <source>
        <dbReference type="ARBA" id="ARBA00023157"/>
    </source>
</evidence>
<evidence type="ECO:0000313" key="5">
    <source>
        <dbReference type="EMBL" id="KAJ6220464.1"/>
    </source>
</evidence>
<comment type="caution">
    <text evidence="5">The sequence shown here is derived from an EMBL/GenBank/DDBJ whole genome shotgun (WGS) entry which is preliminary data.</text>
</comment>
<dbReference type="InterPro" id="IPR023415">
    <property type="entry name" value="LDLR_class-A_CS"/>
</dbReference>
<gene>
    <name evidence="5" type="ORF">RDWZM_006276</name>
</gene>
<accession>A0A9Q0RN58</accession>
<evidence type="ECO:0000256" key="3">
    <source>
        <dbReference type="SAM" id="MobiDB-lite"/>
    </source>
</evidence>
<dbReference type="CDD" id="cd00112">
    <property type="entry name" value="LDLa"/>
    <property type="match status" value="1"/>
</dbReference>
<organism evidence="5 6">
    <name type="scientific">Blomia tropicalis</name>
    <name type="common">Mite</name>
    <dbReference type="NCBI Taxonomy" id="40697"/>
    <lineage>
        <taxon>Eukaryota</taxon>
        <taxon>Metazoa</taxon>
        <taxon>Ecdysozoa</taxon>
        <taxon>Arthropoda</taxon>
        <taxon>Chelicerata</taxon>
        <taxon>Arachnida</taxon>
        <taxon>Acari</taxon>
        <taxon>Acariformes</taxon>
        <taxon>Sarcoptiformes</taxon>
        <taxon>Astigmata</taxon>
        <taxon>Glycyphagoidea</taxon>
        <taxon>Echimyopodidae</taxon>
        <taxon>Blomia</taxon>
    </lineage>
</organism>
<dbReference type="InterPro" id="IPR002172">
    <property type="entry name" value="LDrepeatLR_classA_rpt"/>
</dbReference>
<feature type="disulfide bond" evidence="2">
    <location>
        <begin position="161"/>
        <end position="176"/>
    </location>
</feature>
<evidence type="ECO:0000313" key="6">
    <source>
        <dbReference type="Proteomes" id="UP001142055"/>
    </source>
</evidence>
<name>A0A9Q0RN58_BLOTA</name>
<keyword evidence="4" id="KW-1133">Transmembrane helix</keyword>
<evidence type="ECO:0008006" key="7">
    <source>
        <dbReference type="Google" id="ProtNLM"/>
    </source>
</evidence>
<dbReference type="OMA" id="NNHPILY"/>
<evidence type="ECO:0000256" key="2">
    <source>
        <dbReference type="PROSITE-ProRule" id="PRU00124"/>
    </source>
</evidence>
<keyword evidence="6" id="KW-1185">Reference proteome</keyword>
<feature type="transmembrane region" description="Helical" evidence="4">
    <location>
        <begin position="184"/>
        <end position="204"/>
    </location>
</feature>
<proteinExistence type="predicted"/>
<dbReference type="Proteomes" id="UP001142055">
    <property type="component" value="Chromosome 2"/>
</dbReference>
<dbReference type="PANTHER" id="PTHR24652">
    <property type="entry name" value="LOW-DENSITY LIPOPROTEIN RECEPTOR CLASS A DOMAIN-CONTAINING PROTEIN 2"/>
    <property type="match status" value="1"/>
</dbReference>
<sequence length="294" mass="33746">MSDYCDRDHMPLPIMLTPNSNMTAILLKLKRETYRPGMNCKITFQAPPNYGLMAFITKIKLRRISHNRADKLEFISHNITLLRMHGVNQEVVPRKTILTGLDRNVLDIHFMSEQSQLTLAGKGFKIVVNLYTNVMPNNECNGTLPIDFNCGNICIDSLLECDGINNCRNNEDELECDETSETKLSLYVFLITLVVMVILIMMFMMKNKEKRKEIVRRMSRVYANNNPILFVMESNQELDSPPSSNTTTSVPTPENQVRHEQFPIQKPPELQRFHSVRSKLSLSLPQGIDQLSLK</sequence>
<dbReference type="AlphaFoldDB" id="A0A9Q0RN58"/>
<dbReference type="PROSITE" id="PS50068">
    <property type="entry name" value="LDLRA_2"/>
    <property type="match status" value="1"/>
</dbReference>
<keyword evidence="4" id="KW-0472">Membrane</keyword>
<reference evidence="5" key="1">
    <citation type="submission" date="2022-12" db="EMBL/GenBank/DDBJ databases">
        <title>Genome assemblies of Blomia tropicalis.</title>
        <authorList>
            <person name="Cui Y."/>
        </authorList>
    </citation>
    <scope>NUCLEOTIDE SEQUENCE</scope>
    <source>
        <tissue evidence="5">Adult mites</tissue>
    </source>
</reference>
<dbReference type="SUPFAM" id="SSF49854">
    <property type="entry name" value="Spermadhesin, CUB domain"/>
    <property type="match status" value="1"/>
</dbReference>
<feature type="region of interest" description="Disordered" evidence="3">
    <location>
        <begin position="236"/>
        <end position="270"/>
    </location>
</feature>
<dbReference type="SUPFAM" id="SSF57424">
    <property type="entry name" value="LDL receptor-like module"/>
    <property type="match status" value="1"/>
</dbReference>